<dbReference type="Gene3D" id="3.20.20.210">
    <property type="match status" value="1"/>
</dbReference>
<evidence type="ECO:0000313" key="4">
    <source>
        <dbReference type="Proteomes" id="UP000199230"/>
    </source>
</evidence>
<dbReference type="SUPFAM" id="SSF52540">
    <property type="entry name" value="P-loop containing nucleoside triphosphate hydrolases"/>
    <property type="match status" value="1"/>
</dbReference>
<dbReference type="RefSeq" id="WP_093314770.1">
    <property type="nucleotide sequence ID" value="NZ_FNPV01000009.1"/>
</dbReference>
<dbReference type="EMBL" id="FNPV01000009">
    <property type="protein sequence ID" value="SDZ11312.1"/>
    <property type="molecule type" value="Genomic_DNA"/>
</dbReference>
<dbReference type="InterPro" id="IPR051316">
    <property type="entry name" value="Zinc-reg_GTPase_activator"/>
</dbReference>
<dbReference type="Proteomes" id="UP000199230">
    <property type="component" value="Unassembled WGS sequence"/>
</dbReference>
<evidence type="ECO:0000313" key="3">
    <source>
        <dbReference type="EMBL" id="SDZ11312.1"/>
    </source>
</evidence>
<dbReference type="STRING" id="159292.SAMN05192546_10913"/>
<dbReference type="Gene3D" id="3.40.50.300">
    <property type="entry name" value="P-loop containing nucleotide triphosphate hydrolases"/>
    <property type="match status" value="1"/>
</dbReference>
<dbReference type="PANTHER" id="PTHR13748:SF62">
    <property type="entry name" value="COBW DOMAIN-CONTAINING PROTEIN"/>
    <property type="match status" value="1"/>
</dbReference>
<sequence>MKISIVSGFLGAGKTTFLTKILPLAQEKVGIIENEVGDVSIDGYAFEKDFRVTEVYGGCICCTVAKDLKKAVLYLMKEEKVEHIWIEPSGIAHLSAILKALSRIETQLEIVFDYQPVIVLVDVKDFNDYHQSMGSFYTDQIQHADIILLSRFYKEKPEEMDQIIGKLRQHNLEAFMLQEEWLTMENDLLETFLRENQLRTKKTASSLDSGQENVDSSDALEKTTLKKAKPFTQEDLRVLESKFIEKEWGEVCRAKGYLPTPEGKTIHFNYTPQRFHWEMREAVIPPAVTLIGTSLEKEAIHTYFHEKKIYDFPCQNNDMAGLPEPVIHELNLSFPQAYQESETMMHIALSVKKYTGSPHCELPFCHTVEGEALGARIRYGDETVGTRSGEAVCRSAEDLLALPPMNFTQGRISELLQACNKLAEQREQVILYLSGPLTILNTLMDARVLFKELKRKPDQMKAVFDFVRGETLRLIQEAQKNGVTLFSYGDSVGGANIIGPHLAEKIATQYTYPLMKTIDTQVLSENSMMILCPKTAYALVGTGYAQWEDFFLSAPMHYSEGCLEAVSSFNFVGQMCIKNRSFYLENRILKGLRLKECGGS</sequence>
<dbReference type="Pfam" id="PF01208">
    <property type="entry name" value="URO-D"/>
    <property type="match status" value="1"/>
</dbReference>
<proteinExistence type="predicted"/>
<dbReference type="InterPro" id="IPR027417">
    <property type="entry name" value="P-loop_NTPase"/>
</dbReference>
<evidence type="ECO:0000259" key="1">
    <source>
        <dbReference type="Pfam" id="PF01208"/>
    </source>
</evidence>
<dbReference type="OrthoDB" id="2135496at2"/>
<reference evidence="3 4" key="1">
    <citation type="submission" date="2016-10" db="EMBL/GenBank/DDBJ databases">
        <authorList>
            <person name="de Groot N.N."/>
        </authorList>
    </citation>
    <scope>NUCLEOTIDE SEQUENCE [LARGE SCALE GENOMIC DNA]</scope>
    <source>
        <strain evidence="3 4">APO</strain>
    </source>
</reference>
<keyword evidence="4" id="KW-1185">Reference proteome</keyword>
<gene>
    <name evidence="3" type="ORF">SAMN05192546_10913</name>
</gene>
<dbReference type="InterPro" id="IPR038071">
    <property type="entry name" value="UROD/MetE-like_sf"/>
</dbReference>
<dbReference type="InterPro" id="IPR003495">
    <property type="entry name" value="CobW/HypB/UreG_nucleotide-bd"/>
</dbReference>
<dbReference type="AlphaFoldDB" id="A0A1H3QCQ9"/>
<dbReference type="Pfam" id="PF02492">
    <property type="entry name" value="cobW"/>
    <property type="match status" value="1"/>
</dbReference>
<dbReference type="GO" id="GO:0005737">
    <property type="term" value="C:cytoplasm"/>
    <property type="evidence" value="ECO:0007669"/>
    <property type="project" value="TreeGrafter"/>
</dbReference>
<protein>
    <submittedName>
        <fullName evidence="3">GTPase, G3E family</fullName>
    </submittedName>
</protein>
<accession>A0A1H3QCQ9</accession>
<dbReference type="PANTHER" id="PTHR13748">
    <property type="entry name" value="COBW-RELATED"/>
    <property type="match status" value="1"/>
</dbReference>
<dbReference type="GO" id="GO:0004853">
    <property type="term" value="F:uroporphyrinogen decarboxylase activity"/>
    <property type="evidence" value="ECO:0007669"/>
    <property type="project" value="InterPro"/>
</dbReference>
<feature type="domain" description="Uroporphyrinogen decarboxylase (URO-D)" evidence="1">
    <location>
        <begin position="320"/>
        <end position="520"/>
    </location>
</feature>
<dbReference type="InterPro" id="IPR000257">
    <property type="entry name" value="Uroporphyrinogen_deCOase"/>
</dbReference>
<dbReference type="SUPFAM" id="SSF51726">
    <property type="entry name" value="UROD/MetE-like"/>
    <property type="match status" value="1"/>
</dbReference>
<evidence type="ECO:0000259" key="2">
    <source>
        <dbReference type="Pfam" id="PF02492"/>
    </source>
</evidence>
<name>A0A1H3QCQ9_9FIRM</name>
<dbReference type="GO" id="GO:0006779">
    <property type="term" value="P:porphyrin-containing compound biosynthetic process"/>
    <property type="evidence" value="ECO:0007669"/>
    <property type="project" value="InterPro"/>
</dbReference>
<feature type="domain" description="CobW/HypB/UreG nucleotide-binding" evidence="2">
    <location>
        <begin position="3"/>
        <end position="169"/>
    </location>
</feature>
<organism evidence="3 4">
    <name type="scientific">Tindallia californiensis</name>
    <dbReference type="NCBI Taxonomy" id="159292"/>
    <lineage>
        <taxon>Bacteria</taxon>
        <taxon>Bacillati</taxon>
        <taxon>Bacillota</taxon>
        <taxon>Clostridia</taxon>
        <taxon>Peptostreptococcales</taxon>
        <taxon>Tindalliaceae</taxon>
        <taxon>Tindallia</taxon>
    </lineage>
</organism>